<accession>A0ABT0JSY5</accession>
<dbReference type="GO" id="GO:0008233">
    <property type="term" value="F:peptidase activity"/>
    <property type="evidence" value="ECO:0007669"/>
    <property type="project" value="UniProtKB-KW"/>
</dbReference>
<name>A0ABT0JSY5_9ACTN</name>
<dbReference type="SUPFAM" id="SSF81923">
    <property type="entry name" value="Double Clp-N motif"/>
    <property type="match status" value="2"/>
</dbReference>
<evidence type="ECO:0000313" key="5">
    <source>
        <dbReference type="Proteomes" id="UP001201873"/>
    </source>
</evidence>
<dbReference type="GO" id="GO:0006508">
    <property type="term" value="P:proteolysis"/>
    <property type="evidence" value="ECO:0007669"/>
    <property type="project" value="UniProtKB-KW"/>
</dbReference>
<dbReference type="PANTHER" id="PTHR47016:SF5">
    <property type="entry name" value="CLP DOMAIN SUPERFAMILY PROTEIN"/>
    <property type="match status" value="1"/>
</dbReference>
<dbReference type="EMBL" id="JALKFT010000002">
    <property type="protein sequence ID" value="MCK9874651.1"/>
    <property type="molecule type" value="Genomic_DNA"/>
</dbReference>
<evidence type="ECO:0000259" key="3">
    <source>
        <dbReference type="PROSITE" id="PS51903"/>
    </source>
</evidence>
<dbReference type="Pfam" id="PF02861">
    <property type="entry name" value="Clp_N"/>
    <property type="match status" value="1"/>
</dbReference>
<dbReference type="InterPro" id="IPR044217">
    <property type="entry name" value="CLPT1/2"/>
</dbReference>
<evidence type="ECO:0000256" key="2">
    <source>
        <dbReference type="SAM" id="MobiDB-lite"/>
    </source>
</evidence>
<comment type="caution">
    <text evidence="4">The sequence shown here is derived from an EMBL/GenBank/DDBJ whole genome shotgun (WGS) entry which is preliminary data.</text>
</comment>
<organism evidence="4 5">
    <name type="scientific">Frankia umida</name>
    <dbReference type="NCBI Taxonomy" id="573489"/>
    <lineage>
        <taxon>Bacteria</taxon>
        <taxon>Bacillati</taxon>
        <taxon>Actinomycetota</taxon>
        <taxon>Actinomycetes</taxon>
        <taxon>Frankiales</taxon>
        <taxon>Frankiaceae</taxon>
        <taxon>Frankia</taxon>
    </lineage>
</organism>
<keyword evidence="4" id="KW-0645">Protease</keyword>
<evidence type="ECO:0000256" key="1">
    <source>
        <dbReference type="PROSITE-ProRule" id="PRU01251"/>
    </source>
</evidence>
<feature type="region of interest" description="Disordered" evidence="2">
    <location>
        <begin position="149"/>
        <end position="192"/>
    </location>
</feature>
<sequence length="381" mass="39638">MFERFTSAARQVVVLAQEESRGLDHNYIGTEHLLLGLLAETDGIAAQALTEIDLTLEMTRSRVVAAVGRGKNPVKGHIPFTPRAKKVLEKGLREAVSLRHNRIGTEHLLLGLLAVTGGVSARLLAEWNVDLDQLRARILVLAAEVPDRATGRPGAGDRRHARRGGFAGGADAVPLGLSAGGERTPRRTSAADAGIAGAQSLAGADPVGSHHLLLALLADPDSAATRTLTGLGLDLAAARDALRQTDPGGTSDELPEVTGRRGMSLRLTGSAVVVEATDRRLLELARLAFTALTGRRTPPTSADVTSGGTTPGADTGHGDLPVTDQLLSGRDELAESLSAVWSVLEASLEDIRARAAGAPTRPTAPTPGPAGTQDDPRQPEA</sequence>
<feature type="region of interest" description="Disordered" evidence="2">
    <location>
        <begin position="354"/>
        <end position="381"/>
    </location>
</feature>
<reference evidence="4 5" key="1">
    <citation type="submission" date="2022-04" db="EMBL/GenBank/DDBJ databases">
        <title>Genome diversity in the genus Frankia.</title>
        <authorList>
            <person name="Carlos-Shanley C."/>
            <person name="Hahn D."/>
        </authorList>
    </citation>
    <scope>NUCLEOTIDE SEQUENCE [LARGE SCALE GENOMIC DNA]</scope>
    <source>
        <strain evidence="4 5">Ag45/Mut15</strain>
    </source>
</reference>
<dbReference type="Gene3D" id="1.10.1780.10">
    <property type="entry name" value="Clp, N-terminal domain"/>
    <property type="match status" value="2"/>
</dbReference>
<proteinExistence type="predicted"/>
<keyword evidence="1" id="KW-0677">Repeat</keyword>
<feature type="compositionally biased region" description="Basic and acidic residues" evidence="2">
    <location>
        <begin position="149"/>
        <end position="158"/>
    </location>
</feature>
<protein>
    <submittedName>
        <fullName evidence="4">Clp protease</fullName>
    </submittedName>
</protein>
<dbReference type="PANTHER" id="PTHR47016">
    <property type="entry name" value="ATP-DEPENDENT CLP PROTEASE ATP-BINDING SUBUNIT CLPT1, CHLOROPLASTIC"/>
    <property type="match status" value="1"/>
</dbReference>
<dbReference type="InterPro" id="IPR036628">
    <property type="entry name" value="Clp_N_dom_sf"/>
</dbReference>
<keyword evidence="4" id="KW-0378">Hydrolase</keyword>
<feature type="compositionally biased region" description="Polar residues" evidence="2">
    <location>
        <begin position="298"/>
        <end position="308"/>
    </location>
</feature>
<feature type="domain" description="Clp R" evidence="3">
    <location>
        <begin position="2"/>
        <end position="144"/>
    </location>
</feature>
<gene>
    <name evidence="4" type="ORF">MXD59_02435</name>
</gene>
<dbReference type="Proteomes" id="UP001201873">
    <property type="component" value="Unassembled WGS sequence"/>
</dbReference>
<dbReference type="PROSITE" id="PS51903">
    <property type="entry name" value="CLP_R"/>
    <property type="match status" value="1"/>
</dbReference>
<feature type="region of interest" description="Disordered" evidence="2">
    <location>
        <begin position="295"/>
        <end position="319"/>
    </location>
</feature>
<keyword evidence="5" id="KW-1185">Reference proteome</keyword>
<evidence type="ECO:0000313" key="4">
    <source>
        <dbReference type="EMBL" id="MCK9874651.1"/>
    </source>
</evidence>
<dbReference type="InterPro" id="IPR004176">
    <property type="entry name" value="Clp_R_N"/>
</dbReference>